<sequence>MSSHTNFFARVKAPKHSEEDWEAQKLNIERFEKQLKSRLPKWGLDIKNLKRETMVQIAQKKAKRKVFEGKESSFRVHKRLVRDQNIDRFLQRHAISEKDLLEMNSPINAPSPAFSIFTPKSIVSPTPELDHTSPPIDSSTSSNELNILPMYTGHVAKITKYQSATIEDVVDEDLESSASLIRAQTGGEDLPTTDKQHSSSFAAISSKAVEVRTSRPYAYIPPPPLKYPSTTPENSERRFIWVTSPSAKQSTTLSPELGARIPHSQAMPSSPCVNPSSLQFGGATEVDDYDARVWNRKAIFFNLLASARARR</sequence>
<name>A0A132B783_MOLSC</name>
<evidence type="ECO:0000313" key="1">
    <source>
        <dbReference type="EMBL" id="KUJ08266.1"/>
    </source>
</evidence>
<protein>
    <recommendedName>
        <fullName evidence="3">Clr5 domain-containing protein</fullName>
    </recommendedName>
</protein>
<dbReference type="AlphaFoldDB" id="A0A132B783"/>
<accession>A0A132B783</accession>
<proteinExistence type="predicted"/>
<dbReference type="Proteomes" id="UP000070700">
    <property type="component" value="Unassembled WGS sequence"/>
</dbReference>
<reference evidence="1 2" key="1">
    <citation type="submission" date="2015-10" db="EMBL/GenBank/DDBJ databases">
        <title>Full genome of DAOMC 229536 Phialocephala scopiformis, a fungal endophyte of spruce producing the potent anti-insectan compound rugulosin.</title>
        <authorList>
            <consortium name="DOE Joint Genome Institute"/>
            <person name="Walker A.K."/>
            <person name="Frasz S.L."/>
            <person name="Seifert K.A."/>
            <person name="Miller J.D."/>
            <person name="Mondo S.J."/>
            <person name="Labutti K."/>
            <person name="Lipzen A."/>
            <person name="Dockter R."/>
            <person name="Kennedy M."/>
            <person name="Grigoriev I.V."/>
            <person name="Spatafora J.W."/>
        </authorList>
    </citation>
    <scope>NUCLEOTIDE SEQUENCE [LARGE SCALE GENOMIC DNA]</scope>
    <source>
        <strain evidence="1 2">CBS 120377</strain>
    </source>
</reference>
<evidence type="ECO:0000313" key="2">
    <source>
        <dbReference type="Proteomes" id="UP000070700"/>
    </source>
</evidence>
<dbReference type="InParanoid" id="A0A132B783"/>
<dbReference type="RefSeq" id="XP_018062621.1">
    <property type="nucleotide sequence ID" value="XM_018220792.1"/>
</dbReference>
<keyword evidence="2" id="KW-1185">Reference proteome</keyword>
<dbReference type="KEGG" id="psco:LY89DRAFT_742101"/>
<dbReference type="STRING" id="149040.A0A132B783"/>
<gene>
    <name evidence="1" type="ORF">LY89DRAFT_742101</name>
</gene>
<evidence type="ECO:0008006" key="3">
    <source>
        <dbReference type="Google" id="ProtNLM"/>
    </source>
</evidence>
<organism evidence="1 2">
    <name type="scientific">Mollisia scopiformis</name>
    <name type="common">Conifer needle endophyte fungus</name>
    <name type="synonym">Phialocephala scopiformis</name>
    <dbReference type="NCBI Taxonomy" id="149040"/>
    <lineage>
        <taxon>Eukaryota</taxon>
        <taxon>Fungi</taxon>
        <taxon>Dikarya</taxon>
        <taxon>Ascomycota</taxon>
        <taxon>Pezizomycotina</taxon>
        <taxon>Leotiomycetes</taxon>
        <taxon>Helotiales</taxon>
        <taxon>Mollisiaceae</taxon>
        <taxon>Mollisia</taxon>
    </lineage>
</organism>
<dbReference type="OrthoDB" id="5986190at2759"/>
<dbReference type="EMBL" id="KQ947436">
    <property type="protein sequence ID" value="KUJ08266.1"/>
    <property type="molecule type" value="Genomic_DNA"/>
</dbReference>
<dbReference type="GeneID" id="28830518"/>